<dbReference type="STRING" id="469371.Tbis_0622"/>
<feature type="compositionally biased region" description="Basic and acidic residues" evidence="1">
    <location>
        <begin position="1"/>
        <end position="10"/>
    </location>
</feature>
<feature type="region of interest" description="Disordered" evidence="1">
    <location>
        <begin position="1"/>
        <end position="22"/>
    </location>
</feature>
<dbReference type="AlphaFoldDB" id="D6Y573"/>
<evidence type="ECO:0000313" key="3">
    <source>
        <dbReference type="Proteomes" id="UP000006640"/>
    </source>
</evidence>
<evidence type="ECO:0008006" key="4">
    <source>
        <dbReference type="Google" id="ProtNLM"/>
    </source>
</evidence>
<dbReference type="OrthoDB" id="3476210at2"/>
<dbReference type="RefSeq" id="WP_013130881.1">
    <property type="nucleotide sequence ID" value="NC_014165.1"/>
</dbReference>
<name>D6Y573_THEBD</name>
<dbReference type="Proteomes" id="UP000006640">
    <property type="component" value="Chromosome"/>
</dbReference>
<accession>D6Y573</accession>
<gene>
    <name evidence="2" type="ordered locus">Tbis_0622</name>
</gene>
<dbReference type="KEGG" id="tbi:Tbis_0622"/>
<protein>
    <recommendedName>
        <fullName evidence="4">DUF5319 domain-containing protein</fullName>
    </recommendedName>
</protein>
<evidence type="ECO:0000256" key="1">
    <source>
        <dbReference type="SAM" id="MobiDB-lite"/>
    </source>
</evidence>
<reference evidence="2 3" key="1">
    <citation type="submission" date="2010-01" db="EMBL/GenBank/DDBJ databases">
        <title>The complete genome of Thermobispora bispora DSM 43833.</title>
        <authorList>
            <consortium name="US DOE Joint Genome Institute (JGI-PGF)"/>
            <person name="Lucas S."/>
            <person name="Copeland A."/>
            <person name="Lapidus A."/>
            <person name="Glavina del Rio T."/>
            <person name="Dalin E."/>
            <person name="Tice H."/>
            <person name="Bruce D."/>
            <person name="Goodwin L."/>
            <person name="Pitluck S."/>
            <person name="Kyrpides N."/>
            <person name="Mavromatis K."/>
            <person name="Ivanova N."/>
            <person name="Mikhailova N."/>
            <person name="Chertkov O."/>
            <person name="Brettin T."/>
            <person name="Detter J.C."/>
            <person name="Han C."/>
            <person name="Larimer F."/>
            <person name="Land M."/>
            <person name="Hauser L."/>
            <person name="Markowitz V."/>
            <person name="Cheng J.-F."/>
            <person name="Hugenholtz P."/>
            <person name="Woyke T."/>
            <person name="Wu D."/>
            <person name="Jando M."/>
            <person name="Schneider S."/>
            <person name="Klenk H.-P."/>
            <person name="Eisen J.A."/>
        </authorList>
    </citation>
    <scope>NUCLEOTIDE SEQUENCE [LARGE SCALE GENOMIC DNA]</scope>
    <source>
        <strain evidence="3">ATCC 19993 / DSM 43833 / CBS 139.67 / JCM 10125 / KCTC 9307 / NBRC 14880 / R51</strain>
    </source>
</reference>
<dbReference type="InterPro" id="IPR035165">
    <property type="entry name" value="DUF5319"/>
</dbReference>
<feature type="compositionally biased region" description="Acidic residues" evidence="1">
    <location>
        <begin position="11"/>
        <end position="22"/>
    </location>
</feature>
<evidence type="ECO:0000313" key="2">
    <source>
        <dbReference type="EMBL" id="ADG87348.1"/>
    </source>
</evidence>
<dbReference type="EMBL" id="CP001874">
    <property type="protein sequence ID" value="ADG87348.1"/>
    <property type="molecule type" value="Genomic_DNA"/>
</dbReference>
<organism evidence="2 3">
    <name type="scientific">Thermobispora bispora (strain ATCC 19993 / DSM 43833 / CBS 139.67 / JCM 10125 / KCTC 9307 / NBRC 14880 / R51)</name>
    <dbReference type="NCBI Taxonomy" id="469371"/>
    <lineage>
        <taxon>Bacteria</taxon>
        <taxon>Bacillati</taxon>
        <taxon>Actinomycetota</taxon>
        <taxon>Actinomycetes</taxon>
        <taxon>Streptosporangiales</taxon>
        <taxon>Streptosporangiaceae</taxon>
        <taxon>Thermobispora</taxon>
    </lineage>
</organism>
<dbReference type="eggNOG" id="ENOG5032U9K">
    <property type="taxonomic scope" value="Bacteria"/>
</dbReference>
<keyword evidence="3" id="KW-1185">Reference proteome</keyword>
<dbReference type="HOGENOM" id="CLU_122324_1_0_11"/>
<proteinExistence type="predicted"/>
<dbReference type="Pfam" id="PF17252">
    <property type="entry name" value="DUF5319"/>
    <property type="match status" value="1"/>
</dbReference>
<sequence>MLEDLPRDPFADDPDDPAAELGMLDEPEPLTLAERDEALQDLADIEVFRSLLEPQGVLGLALDCPDCGEKHYFNWDLLRSNLKQMIDNGRPQVHEPAFQPDPADYVTWDYARGYVDGVIDAEESR</sequence>